<sequence>MVLEPAQVTVLTGRNGAGKTTALQVIAGLIAPSTGKVTVAGIDIAELEPASWWRQLSWLPQRPVLLPGTVVDNLNLFGELTDPDTVCRAVQFDSVVAKLPDGLQTVLGRDGVGLSLGERQRLALARALGSPAPVLLLDEPTAHLDADSEARVLRAVVERARAGATVVVVAHREQVVAIGDQVVEVRAERHAYV</sequence>
<accession>X7YND6</accession>
<dbReference type="PROSITE" id="PS00211">
    <property type="entry name" value="ABC_TRANSPORTER_1"/>
    <property type="match status" value="1"/>
</dbReference>
<dbReference type="Pfam" id="PF00005">
    <property type="entry name" value="ABC_tran"/>
    <property type="match status" value="1"/>
</dbReference>
<dbReference type="SUPFAM" id="SSF52540">
    <property type="entry name" value="P-loop containing nucleoside triphosphate hydrolases"/>
    <property type="match status" value="1"/>
</dbReference>
<dbReference type="CDD" id="cd03228">
    <property type="entry name" value="ABCC_MRP_Like"/>
    <property type="match status" value="1"/>
</dbReference>
<dbReference type="EMBL" id="JAOB01000090">
    <property type="protein sequence ID" value="EUA08722.1"/>
    <property type="molecule type" value="Genomic_DNA"/>
</dbReference>
<dbReference type="Gene3D" id="3.40.50.300">
    <property type="entry name" value="P-loop containing nucleotide triphosphate hydrolases"/>
    <property type="match status" value="1"/>
</dbReference>
<feature type="domain" description="ABC transporter" evidence="3">
    <location>
        <begin position="2"/>
        <end position="193"/>
    </location>
</feature>
<dbReference type="PANTHER" id="PTHR24221:SF590">
    <property type="entry name" value="COMPONENT LINKED WITH THE ASSEMBLY OF CYTOCHROME' TRANSPORT TRANSMEMBRANE ATP-BINDING PROTEIN ABC TRANSPORTER CYDD-RELATED"/>
    <property type="match status" value="1"/>
</dbReference>
<keyword evidence="1" id="KW-0547">Nucleotide-binding</keyword>
<keyword evidence="2" id="KW-0067">ATP-binding</keyword>
<dbReference type="GO" id="GO:0005524">
    <property type="term" value="F:ATP binding"/>
    <property type="evidence" value="ECO:0007669"/>
    <property type="project" value="UniProtKB-KW"/>
</dbReference>
<protein>
    <submittedName>
        <fullName evidence="4">ABC transporter family protein</fullName>
    </submittedName>
</protein>
<evidence type="ECO:0000313" key="4">
    <source>
        <dbReference type="EMBL" id="EUA08722.1"/>
    </source>
</evidence>
<reference evidence="4" key="1">
    <citation type="submission" date="2014-01" db="EMBL/GenBank/DDBJ databases">
        <authorList>
            <person name="Brown-Elliot B."/>
            <person name="Wallace R."/>
            <person name="Lenaerts A."/>
            <person name="Ordway D."/>
            <person name="DeGroote M.A."/>
            <person name="Parker T."/>
            <person name="Sizemore C."/>
            <person name="Tallon L.J."/>
            <person name="Sadzewicz L.K."/>
            <person name="Sengamalay N."/>
            <person name="Fraser C.M."/>
            <person name="Hine E."/>
            <person name="Shefchek K.A."/>
            <person name="Das S.P."/>
            <person name="Tettelin H."/>
        </authorList>
    </citation>
    <scope>NUCLEOTIDE SEQUENCE [LARGE SCALE GENOMIC DNA]</scope>
    <source>
        <strain evidence="4">4042</strain>
    </source>
</reference>
<evidence type="ECO:0000259" key="3">
    <source>
        <dbReference type="PROSITE" id="PS50893"/>
    </source>
</evidence>
<dbReference type="GO" id="GO:0042626">
    <property type="term" value="F:ATPase-coupled transmembrane transporter activity"/>
    <property type="evidence" value="ECO:0007669"/>
    <property type="project" value="TreeGrafter"/>
</dbReference>
<dbReference type="InterPro" id="IPR003439">
    <property type="entry name" value="ABC_transporter-like_ATP-bd"/>
</dbReference>
<gene>
    <name evidence="4" type="ORF">I553_9779</name>
</gene>
<dbReference type="SMART" id="SM00382">
    <property type="entry name" value="AAA"/>
    <property type="match status" value="1"/>
</dbReference>
<dbReference type="AlphaFoldDB" id="X7YND6"/>
<dbReference type="InterPro" id="IPR039421">
    <property type="entry name" value="Type_1_exporter"/>
</dbReference>
<name>X7YND6_MYCXE</name>
<proteinExistence type="predicted"/>
<comment type="caution">
    <text evidence="4">The sequence shown here is derived from an EMBL/GenBank/DDBJ whole genome shotgun (WGS) entry which is preliminary data.</text>
</comment>
<dbReference type="InterPro" id="IPR027417">
    <property type="entry name" value="P-loop_NTPase"/>
</dbReference>
<dbReference type="InterPro" id="IPR003593">
    <property type="entry name" value="AAA+_ATPase"/>
</dbReference>
<dbReference type="PATRIC" id="fig|1299334.3.peg.9271"/>
<dbReference type="InterPro" id="IPR017871">
    <property type="entry name" value="ABC_transporter-like_CS"/>
</dbReference>
<dbReference type="GO" id="GO:0016887">
    <property type="term" value="F:ATP hydrolysis activity"/>
    <property type="evidence" value="ECO:0007669"/>
    <property type="project" value="InterPro"/>
</dbReference>
<dbReference type="PANTHER" id="PTHR24221">
    <property type="entry name" value="ATP-BINDING CASSETTE SUB-FAMILY B"/>
    <property type="match status" value="1"/>
</dbReference>
<dbReference type="PROSITE" id="PS50893">
    <property type="entry name" value="ABC_TRANSPORTER_2"/>
    <property type="match status" value="1"/>
</dbReference>
<evidence type="ECO:0000256" key="1">
    <source>
        <dbReference type="ARBA" id="ARBA00022741"/>
    </source>
</evidence>
<evidence type="ECO:0000256" key="2">
    <source>
        <dbReference type="ARBA" id="ARBA00022840"/>
    </source>
</evidence>
<organism evidence="4">
    <name type="scientific">Mycobacterium xenopi 4042</name>
    <dbReference type="NCBI Taxonomy" id="1299334"/>
    <lineage>
        <taxon>Bacteria</taxon>
        <taxon>Bacillati</taxon>
        <taxon>Actinomycetota</taxon>
        <taxon>Actinomycetes</taxon>
        <taxon>Mycobacteriales</taxon>
        <taxon>Mycobacteriaceae</taxon>
        <taxon>Mycobacterium</taxon>
    </lineage>
</organism>